<evidence type="ECO:0000256" key="1">
    <source>
        <dbReference type="SAM" id="MobiDB-lite"/>
    </source>
</evidence>
<keyword evidence="2" id="KW-1133">Transmembrane helix</keyword>
<evidence type="ECO:0000256" key="2">
    <source>
        <dbReference type="SAM" id="Phobius"/>
    </source>
</evidence>
<feature type="transmembrane region" description="Helical" evidence="2">
    <location>
        <begin position="217"/>
        <end position="238"/>
    </location>
</feature>
<feature type="chain" id="PRO_5042102628" evidence="3">
    <location>
        <begin position="17"/>
        <end position="344"/>
    </location>
</feature>
<keyword evidence="2" id="KW-0472">Membrane</keyword>
<evidence type="ECO:0000313" key="4">
    <source>
        <dbReference type="EMBL" id="KAJ9580902.1"/>
    </source>
</evidence>
<dbReference type="Proteomes" id="UP001233999">
    <property type="component" value="Unassembled WGS sequence"/>
</dbReference>
<keyword evidence="3" id="KW-0732">Signal</keyword>
<keyword evidence="5" id="KW-1185">Reference proteome</keyword>
<comment type="caution">
    <text evidence="4">The sequence shown here is derived from an EMBL/GenBank/DDBJ whole genome shotgun (WGS) entry which is preliminary data.</text>
</comment>
<name>A0AAD8E8T7_DIPPU</name>
<keyword evidence="2" id="KW-0812">Transmembrane</keyword>
<sequence>MLVIVKIILTPAIVICQEEDDEAVTGGDYLKSVMLKLQSEKVQPNTMWKIVTQDRNMEHDDIPMKIMGPTPLPISSAGLDVSASQQNTATSPQIPPPPPQPLSKQELAALYEAAVKKGAVLDIASMTSGSVQSMQALQNLFGMNMNKNNIPENNEEQGYYYYFYPIKSFETEQFKTNEKQQHAAPPPPNKPLSNMASMVPTAMMVIDGGSNKSVEPLFMAIAGFVGMALMFAFSVLFFPKFGNLRSRGITALKHAPDELAALTKLVLEGIDGKDCSERLSCEIGRAVRKLHLDKKPIRLLEILLPQGLSKQVQMIRKAAAKKEKCNFIPCKWKGKGKGKWTKLL</sequence>
<proteinExistence type="predicted"/>
<accession>A0AAD8E8T7</accession>
<evidence type="ECO:0000256" key="3">
    <source>
        <dbReference type="SAM" id="SignalP"/>
    </source>
</evidence>
<protein>
    <submittedName>
        <fullName evidence="4">Uncharacterized protein</fullName>
    </submittedName>
</protein>
<reference evidence="4" key="2">
    <citation type="submission" date="2023-05" db="EMBL/GenBank/DDBJ databases">
        <authorList>
            <person name="Fouks B."/>
        </authorList>
    </citation>
    <scope>NUCLEOTIDE SEQUENCE</scope>
    <source>
        <strain evidence="4">Stay&amp;Tobe</strain>
        <tissue evidence="4">Testes</tissue>
    </source>
</reference>
<dbReference type="AlphaFoldDB" id="A0AAD8E8T7"/>
<organism evidence="4 5">
    <name type="scientific">Diploptera punctata</name>
    <name type="common">Pacific beetle cockroach</name>
    <dbReference type="NCBI Taxonomy" id="6984"/>
    <lineage>
        <taxon>Eukaryota</taxon>
        <taxon>Metazoa</taxon>
        <taxon>Ecdysozoa</taxon>
        <taxon>Arthropoda</taxon>
        <taxon>Hexapoda</taxon>
        <taxon>Insecta</taxon>
        <taxon>Pterygota</taxon>
        <taxon>Neoptera</taxon>
        <taxon>Polyneoptera</taxon>
        <taxon>Dictyoptera</taxon>
        <taxon>Blattodea</taxon>
        <taxon>Blaberoidea</taxon>
        <taxon>Blaberidae</taxon>
        <taxon>Diplopterinae</taxon>
        <taxon>Diploptera</taxon>
    </lineage>
</organism>
<feature type="region of interest" description="Disordered" evidence="1">
    <location>
        <begin position="77"/>
        <end position="101"/>
    </location>
</feature>
<evidence type="ECO:0000313" key="5">
    <source>
        <dbReference type="Proteomes" id="UP001233999"/>
    </source>
</evidence>
<dbReference type="EMBL" id="JASPKZ010008103">
    <property type="protein sequence ID" value="KAJ9580902.1"/>
    <property type="molecule type" value="Genomic_DNA"/>
</dbReference>
<feature type="signal peptide" evidence="3">
    <location>
        <begin position="1"/>
        <end position="16"/>
    </location>
</feature>
<feature type="compositionally biased region" description="Polar residues" evidence="1">
    <location>
        <begin position="82"/>
        <end position="91"/>
    </location>
</feature>
<gene>
    <name evidence="4" type="ORF">L9F63_023917</name>
</gene>
<reference evidence="4" key="1">
    <citation type="journal article" date="2023" name="IScience">
        <title>Live-bearing cockroach genome reveals convergent evolutionary mechanisms linked to viviparity in insects and beyond.</title>
        <authorList>
            <person name="Fouks B."/>
            <person name="Harrison M.C."/>
            <person name="Mikhailova A.A."/>
            <person name="Marchal E."/>
            <person name="English S."/>
            <person name="Carruthers M."/>
            <person name="Jennings E.C."/>
            <person name="Chiamaka E.L."/>
            <person name="Frigard R.A."/>
            <person name="Pippel M."/>
            <person name="Attardo G.M."/>
            <person name="Benoit J.B."/>
            <person name="Bornberg-Bauer E."/>
            <person name="Tobe S.S."/>
        </authorList>
    </citation>
    <scope>NUCLEOTIDE SEQUENCE</scope>
    <source>
        <strain evidence="4">Stay&amp;Tobe</strain>
    </source>
</reference>